<feature type="transmembrane region" description="Helical" evidence="6">
    <location>
        <begin position="470"/>
        <end position="490"/>
    </location>
</feature>
<feature type="transmembrane region" description="Helical" evidence="6">
    <location>
        <begin position="376"/>
        <end position="401"/>
    </location>
</feature>
<evidence type="ECO:0000313" key="7">
    <source>
        <dbReference type="EMBL" id="SDB09156.1"/>
    </source>
</evidence>
<dbReference type="PANTHER" id="PTHR30250:SF21">
    <property type="entry name" value="LIPID II FLIPPASE MURJ"/>
    <property type="match status" value="1"/>
</dbReference>
<dbReference type="OrthoDB" id="9775950at2"/>
<dbReference type="PANTHER" id="PTHR30250">
    <property type="entry name" value="PST FAMILY PREDICTED COLANIC ACID TRANSPORTER"/>
    <property type="match status" value="1"/>
</dbReference>
<gene>
    <name evidence="7" type="ORF">SAMN02910417_00665</name>
</gene>
<evidence type="ECO:0000256" key="2">
    <source>
        <dbReference type="ARBA" id="ARBA00022475"/>
    </source>
</evidence>
<keyword evidence="5 6" id="KW-0472">Membrane</keyword>
<feature type="transmembrane region" description="Helical" evidence="6">
    <location>
        <begin position="438"/>
        <end position="458"/>
    </location>
</feature>
<sequence length="549" mass="59946">MAGKGKKSNFLIQGSILAIASIISRIIGLVYRIPMQQVIGDGGNNLYGTAYEIYNVFLLISSFSLPLAVSKLVSTRVAQKDRKNAYRYFKGSLFFAIISGLAVTLIVFFGAGFFADIMNTPFSYYALRVLAPTLFIVAVMGTIRGFFQGLGTTMPSAISQIIEQIVNAIISIIASYVLFSYGAKVGAVMGDQKNYAEAYGAAGGTLGTCIGAVIGLFFISFVFFAYRPVMKRLIRKEKKNPSESYRRIIRIVIMTIIPVLLSTTIYNISSVIDNGLFKAIAEHQGYSAEVFGDMWGIFSGKTKLLLNVPIAIASALAASTVPTLAAAYANKDMELLRKRIHSAIRFTMLIAFPCAVGMGVLAGPILQLLFSDTNTLSAQMLSVGAISIIFYSLSTISNGILQGIDKMRVPVTNAIYALILHVAFLVVLMMVFDLNIMAVVMANTFYAFIMCILNHWGIRKEARYKQEIKKTFLLPGLSSCMMGIIVFGVYKALFMLLKANSIATVVAIVIGMLSYAIIMIVSKGITKAELETMPKGNILIKIFEKLHLM</sequence>
<dbReference type="InterPro" id="IPR024923">
    <property type="entry name" value="PG_synth_SpoVB"/>
</dbReference>
<feature type="transmembrane region" description="Helical" evidence="6">
    <location>
        <begin position="349"/>
        <end position="370"/>
    </location>
</feature>
<feature type="transmembrane region" description="Helical" evidence="6">
    <location>
        <begin position="93"/>
        <end position="113"/>
    </location>
</feature>
<keyword evidence="8" id="KW-1185">Reference proteome</keyword>
<dbReference type="InterPro" id="IPR050833">
    <property type="entry name" value="Poly_Biosynth_Transport"/>
</dbReference>
<name>A0A1G6AL85_EUBOX</name>
<dbReference type="GO" id="GO:0005886">
    <property type="term" value="C:plasma membrane"/>
    <property type="evidence" value="ECO:0007669"/>
    <property type="project" value="UniProtKB-SubCell"/>
</dbReference>
<feature type="transmembrane region" description="Helical" evidence="6">
    <location>
        <begin position="304"/>
        <end position="328"/>
    </location>
</feature>
<feature type="transmembrane region" description="Helical" evidence="6">
    <location>
        <begin position="12"/>
        <end position="33"/>
    </location>
</feature>
<comment type="subcellular location">
    <subcellularLocation>
        <location evidence="1">Cell membrane</location>
        <topology evidence="1">Multi-pass membrane protein</topology>
    </subcellularLocation>
</comment>
<dbReference type="AlphaFoldDB" id="A0A1G6AL85"/>
<keyword evidence="2" id="KW-1003">Cell membrane</keyword>
<dbReference type="CDD" id="cd13124">
    <property type="entry name" value="MATE_SpoVB_like"/>
    <property type="match status" value="1"/>
</dbReference>
<evidence type="ECO:0000256" key="1">
    <source>
        <dbReference type="ARBA" id="ARBA00004651"/>
    </source>
</evidence>
<keyword evidence="4 6" id="KW-1133">Transmembrane helix</keyword>
<dbReference type="PIRSF" id="PIRSF038958">
    <property type="entry name" value="PG_synth_SpoVB"/>
    <property type="match status" value="1"/>
</dbReference>
<feature type="transmembrane region" description="Helical" evidence="6">
    <location>
        <begin position="53"/>
        <end position="73"/>
    </location>
</feature>
<dbReference type="Pfam" id="PF01943">
    <property type="entry name" value="Polysacc_synt"/>
    <property type="match status" value="1"/>
</dbReference>
<feature type="transmembrane region" description="Helical" evidence="6">
    <location>
        <begin position="413"/>
        <end position="432"/>
    </location>
</feature>
<evidence type="ECO:0000256" key="4">
    <source>
        <dbReference type="ARBA" id="ARBA00022989"/>
    </source>
</evidence>
<keyword evidence="3 6" id="KW-0812">Transmembrane</keyword>
<dbReference type="EMBL" id="FMXR01000006">
    <property type="protein sequence ID" value="SDB09156.1"/>
    <property type="molecule type" value="Genomic_DNA"/>
</dbReference>
<feature type="transmembrane region" description="Helical" evidence="6">
    <location>
        <begin position="502"/>
        <end position="521"/>
    </location>
</feature>
<proteinExistence type="predicted"/>
<evidence type="ECO:0000256" key="6">
    <source>
        <dbReference type="SAM" id="Phobius"/>
    </source>
</evidence>
<feature type="transmembrane region" description="Helical" evidence="6">
    <location>
        <begin position="247"/>
        <end position="268"/>
    </location>
</feature>
<dbReference type="Proteomes" id="UP000199228">
    <property type="component" value="Unassembled WGS sequence"/>
</dbReference>
<dbReference type="STRING" id="1732.SAMN02910417_00665"/>
<accession>A0A1G6AL85</accession>
<reference evidence="7 8" key="1">
    <citation type="submission" date="2016-10" db="EMBL/GenBank/DDBJ databases">
        <authorList>
            <person name="de Groot N.N."/>
        </authorList>
    </citation>
    <scope>NUCLEOTIDE SEQUENCE [LARGE SCALE GENOMIC DNA]</scope>
    <source>
        <strain evidence="7 8">DSM 3217</strain>
    </source>
</reference>
<evidence type="ECO:0000256" key="3">
    <source>
        <dbReference type="ARBA" id="ARBA00022692"/>
    </source>
</evidence>
<dbReference type="InterPro" id="IPR002797">
    <property type="entry name" value="Polysacc_synth"/>
</dbReference>
<dbReference type="RefSeq" id="WP_090172189.1">
    <property type="nucleotide sequence ID" value="NZ_FMXR01000006.1"/>
</dbReference>
<evidence type="ECO:0000313" key="8">
    <source>
        <dbReference type="Proteomes" id="UP000199228"/>
    </source>
</evidence>
<feature type="transmembrane region" description="Helical" evidence="6">
    <location>
        <begin position="164"/>
        <end position="183"/>
    </location>
</feature>
<evidence type="ECO:0000256" key="5">
    <source>
        <dbReference type="ARBA" id="ARBA00023136"/>
    </source>
</evidence>
<protein>
    <submittedName>
        <fullName evidence="7">Stage V sporulation protein B</fullName>
    </submittedName>
</protein>
<feature type="transmembrane region" description="Helical" evidence="6">
    <location>
        <begin position="203"/>
        <end position="226"/>
    </location>
</feature>
<feature type="transmembrane region" description="Helical" evidence="6">
    <location>
        <begin position="125"/>
        <end position="143"/>
    </location>
</feature>
<organism evidence="7 8">
    <name type="scientific">Eubacterium oxidoreducens</name>
    <dbReference type="NCBI Taxonomy" id="1732"/>
    <lineage>
        <taxon>Bacteria</taxon>
        <taxon>Bacillati</taxon>
        <taxon>Bacillota</taxon>
        <taxon>Clostridia</taxon>
        <taxon>Eubacteriales</taxon>
        <taxon>Eubacteriaceae</taxon>
        <taxon>Eubacterium</taxon>
    </lineage>
</organism>